<dbReference type="AlphaFoldDB" id="A0A060M4K3"/>
<dbReference type="RefSeq" id="WP_038481198.1">
    <property type="nucleotide sequence ID" value="NZ_CP003923.1"/>
</dbReference>
<evidence type="ECO:0000313" key="9">
    <source>
        <dbReference type="Proteomes" id="UP000027142"/>
    </source>
</evidence>
<evidence type="ECO:0000256" key="6">
    <source>
        <dbReference type="ARBA" id="ARBA00023186"/>
    </source>
</evidence>
<protein>
    <recommendedName>
        <fullName evidence="2">Copper chaperone CopZ</fullName>
    </recommendedName>
</protein>
<dbReference type="PRINTS" id="PR00944">
    <property type="entry name" value="CUEXPORT"/>
</dbReference>
<reference evidence="8 9" key="1">
    <citation type="journal article" date="2014" name="Gene">
        <title>A comparative genomic analysis of the alkalitolerant soil bacterium Bacillus lehensis G1.</title>
        <authorList>
            <person name="Noor Y.M."/>
            <person name="Samsulrizal N.H."/>
            <person name="Jema'on N.A."/>
            <person name="Low K.O."/>
            <person name="Ramli A.N."/>
            <person name="Alias N.I."/>
            <person name="Damis S.I."/>
            <person name="Fuzi S.F."/>
            <person name="Isa M.N."/>
            <person name="Murad A.M."/>
            <person name="Raih M.F."/>
            <person name="Bakar F.D."/>
            <person name="Najimudin N."/>
            <person name="Mahadi N.M."/>
            <person name="Illias R.M."/>
        </authorList>
    </citation>
    <scope>NUCLEOTIDE SEQUENCE [LARGE SCALE GENOMIC DNA]</scope>
    <source>
        <strain evidence="8 9">G1</strain>
    </source>
</reference>
<dbReference type="GO" id="GO:0005737">
    <property type="term" value="C:cytoplasm"/>
    <property type="evidence" value="ECO:0007669"/>
    <property type="project" value="UniProtKB-SubCell"/>
</dbReference>
<keyword evidence="4" id="KW-0479">Metal-binding</keyword>
<evidence type="ECO:0000256" key="1">
    <source>
        <dbReference type="ARBA" id="ARBA00004496"/>
    </source>
</evidence>
<dbReference type="FunFam" id="3.30.70.100:FF:000001">
    <property type="entry name" value="ATPase copper transporting beta"/>
    <property type="match status" value="1"/>
</dbReference>
<dbReference type="GO" id="GO:0005507">
    <property type="term" value="F:copper ion binding"/>
    <property type="evidence" value="ECO:0007669"/>
    <property type="project" value="InterPro"/>
</dbReference>
<dbReference type="eggNOG" id="COG2608">
    <property type="taxonomic scope" value="Bacteria"/>
</dbReference>
<dbReference type="KEGG" id="ble:BleG1_2422"/>
<feature type="domain" description="HMA" evidence="7">
    <location>
        <begin position="1"/>
        <end position="67"/>
    </location>
</feature>
<dbReference type="EMBL" id="CP003923">
    <property type="protein sequence ID" value="AIC94999.1"/>
    <property type="molecule type" value="Genomic_DNA"/>
</dbReference>
<dbReference type="PANTHER" id="PTHR46594">
    <property type="entry name" value="P-TYPE CATION-TRANSPORTING ATPASE"/>
    <property type="match status" value="1"/>
</dbReference>
<dbReference type="CDD" id="cd00371">
    <property type="entry name" value="HMA"/>
    <property type="match status" value="1"/>
</dbReference>
<dbReference type="GO" id="GO:0006825">
    <property type="term" value="P:copper ion transport"/>
    <property type="evidence" value="ECO:0007669"/>
    <property type="project" value="InterPro"/>
</dbReference>
<evidence type="ECO:0000256" key="5">
    <source>
        <dbReference type="ARBA" id="ARBA00023008"/>
    </source>
</evidence>
<keyword evidence="6" id="KW-0143">Chaperone</keyword>
<evidence type="ECO:0000256" key="3">
    <source>
        <dbReference type="ARBA" id="ARBA00022490"/>
    </source>
</evidence>
<keyword evidence="3" id="KW-0963">Cytoplasm</keyword>
<comment type="subcellular location">
    <subcellularLocation>
        <location evidence="1">Cytoplasm</location>
    </subcellularLocation>
</comment>
<name>A0A060M4K3_9BACI</name>
<proteinExistence type="predicted"/>
<dbReference type="PANTHER" id="PTHR46594:SF4">
    <property type="entry name" value="P-TYPE CATION-TRANSPORTING ATPASE"/>
    <property type="match status" value="1"/>
</dbReference>
<evidence type="ECO:0000256" key="4">
    <source>
        <dbReference type="ARBA" id="ARBA00022723"/>
    </source>
</evidence>
<keyword evidence="5" id="KW-0186">Copper</keyword>
<dbReference type="SUPFAM" id="SSF55008">
    <property type="entry name" value="HMA, heavy metal-associated domain"/>
    <property type="match status" value="1"/>
</dbReference>
<accession>A0A060M4K3</accession>
<evidence type="ECO:0000259" key="7">
    <source>
        <dbReference type="PROSITE" id="PS50846"/>
    </source>
</evidence>
<dbReference type="InterPro" id="IPR006122">
    <property type="entry name" value="HMA_Cu_ion-bd"/>
</dbReference>
<dbReference type="Pfam" id="PF00403">
    <property type="entry name" value="HMA"/>
    <property type="match status" value="1"/>
</dbReference>
<dbReference type="HOGENOM" id="CLU_134973_10_4_9"/>
<dbReference type="InterPro" id="IPR000428">
    <property type="entry name" value="Cu-bd"/>
</dbReference>
<organism evidence="8 9">
    <name type="scientific">Shouchella lehensis G1</name>
    <dbReference type="NCBI Taxonomy" id="1246626"/>
    <lineage>
        <taxon>Bacteria</taxon>
        <taxon>Bacillati</taxon>
        <taxon>Bacillota</taxon>
        <taxon>Bacilli</taxon>
        <taxon>Bacillales</taxon>
        <taxon>Bacillaceae</taxon>
        <taxon>Shouchella</taxon>
    </lineage>
</organism>
<dbReference type="PATRIC" id="fig|1246626.3.peg.2422"/>
<dbReference type="InterPro" id="IPR006121">
    <property type="entry name" value="HMA_dom"/>
</dbReference>
<keyword evidence="9" id="KW-1185">Reference proteome</keyword>
<dbReference type="InterPro" id="IPR049740">
    <property type="entry name" value="CopZ"/>
</dbReference>
<dbReference type="PROSITE" id="PS01047">
    <property type="entry name" value="HMA_1"/>
    <property type="match status" value="1"/>
</dbReference>
<dbReference type="OrthoDB" id="9813965at2"/>
<evidence type="ECO:0000256" key="2">
    <source>
        <dbReference type="ARBA" id="ARBA00015313"/>
    </source>
</evidence>
<sequence>MEQKVKVSGMSCQHCVQAIESAVGGLTGVEKVDVLLEKHEVTVRYNSEVVSISEIEQEIEDQGYDIEQQ</sequence>
<evidence type="ECO:0000313" key="8">
    <source>
        <dbReference type="EMBL" id="AIC94999.1"/>
    </source>
</evidence>
<dbReference type="Gene3D" id="3.30.70.100">
    <property type="match status" value="1"/>
</dbReference>
<dbReference type="Proteomes" id="UP000027142">
    <property type="component" value="Chromosome"/>
</dbReference>
<dbReference type="PROSITE" id="PS50846">
    <property type="entry name" value="HMA_2"/>
    <property type="match status" value="1"/>
</dbReference>
<dbReference type="InterPro" id="IPR017969">
    <property type="entry name" value="Heavy-metal-associated_CS"/>
</dbReference>
<dbReference type="InterPro" id="IPR036163">
    <property type="entry name" value="HMA_dom_sf"/>
</dbReference>
<dbReference type="NCBIfam" id="NF033795">
    <property type="entry name" value="chaper_CopZ_Bs"/>
    <property type="match status" value="1"/>
</dbReference>
<dbReference type="STRING" id="1246626.BleG1_2422"/>
<dbReference type="NCBIfam" id="TIGR00003">
    <property type="entry name" value="copper ion binding protein"/>
    <property type="match status" value="1"/>
</dbReference>
<gene>
    <name evidence="8" type="ORF">BleG1_2422</name>
</gene>